<feature type="transmembrane region" description="Helical" evidence="7">
    <location>
        <begin position="403"/>
        <end position="430"/>
    </location>
</feature>
<dbReference type="Pfam" id="PF01733">
    <property type="entry name" value="Nucleoside_tran"/>
    <property type="match status" value="1"/>
</dbReference>
<feature type="transmembrane region" description="Helical" evidence="7">
    <location>
        <begin position="26"/>
        <end position="49"/>
    </location>
</feature>
<dbReference type="EMBL" id="CANHGI010000006">
    <property type="protein sequence ID" value="CAI5454179.1"/>
    <property type="molecule type" value="Genomic_DNA"/>
</dbReference>
<organism evidence="8 9">
    <name type="scientific">Caenorhabditis angaria</name>
    <dbReference type="NCBI Taxonomy" id="860376"/>
    <lineage>
        <taxon>Eukaryota</taxon>
        <taxon>Metazoa</taxon>
        <taxon>Ecdysozoa</taxon>
        <taxon>Nematoda</taxon>
        <taxon>Chromadorea</taxon>
        <taxon>Rhabditida</taxon>
        <taxon>Rhabditina</taxon>
        <taxon>Rhabditomorpha</taxon>
        <taxon>Rhabditoidea</taxon>
        <taxon>Rhabditidae</taxon>
        <taxon>Peloderinae</taxon>
        <taxon>Caenorhabditis</taxon>
    </lineage>
</organism>
<feature type="transmembrane region" description="Helical" evidence="7">
    <location>
        <begin position="71"/>
        <end position="96"/>
    </location>
</feature>
<dbReference type="InterPro" id="IPR002259">
    <property type="entry name" value="Eqnu_transpt"/>
</dbReference>
<gene>
    <name evidence="8" type="ORF">CAMP_LOCUS16816</name>
</gene>
<dbReference type="Proteomes" id="UP001152747">
    <property type="component" value="Unassembled WGS sequence"/>
</dbReference>
<dbReference type="PIRSF" id="PIRSF016379">
    <property type="entry name" value="ENT"/>
    <property type="match status" value="1"/>
</dbReference>
<keyword evidence="3" id="KW-0813">Transport</keyword>
<protein>
    <recommendedName>
        <fullName evidence="10">Equilibrative nucleoside transporter 3</fullName>
    </recommendedName>
</protein>
<evidence type="ECO:0000256" key="5">
    <source>
        <dbReference type="ARBA" id="ARBA00022989"/>
    </source>
</evidence>
<keyword evidence="4 7" id="KW-0812">Transmembrane</keyword>
<dbReference type="GO" id="GO:0005337">
    <property type="term" value="F:nucleoside transmembrane transporter activity"/>
    <property type="evidence" value="ECO:0007669"/>
    <property type="project" value="InterPro"/>
</dbReference>
<feature type="transmembrane region" description="Helical" evidence="7">
    <location>
        <begin position="103"/>
        <end position="124"/>
    </location>
</feature>
<feature type="transmembrane region" description="Helical" evidence="7">
    <location>
        <begin position="259"/>
        <end position="281"/>
    </location>
</feature>
<name>A0A9P1N904_9PELO</name>
<feature type="transmembrane region" description="Helical" evidence="7">
    <location>
        <begin position="301"/>
        <end position="321"/>
    </location>
</feature>
<evidence type="ECO:0008006" key="10">
    <source>
        <dbReference type="Google" id="ProtNLM"/>
    </source>
</evidence>
<evidence type="ECO:0000256" key="1">
    <source>
        <dbReference type="ARBA" id="ARBA00004141"/>
    </source>
</evidence>
<proteinExistence type="inferred from homology"/>
<comment type="subcellular location">
    <subcellularLocation>
        <location evidence="1">Membrane</location>
        <topology evidence="1">Multi-pass membrane protein</topology>
    </subcellularLocation>
</comment>
<comment type="caution">
    <text evidence="8">The sequence shown here is derived from an EMBL/GenBank/DDBJ whole genome shotgun (WGS) entry which is preliminary data.</text>
</comment>
<dbReference type="OrthoDB" id="1856718at2759"/>
<evidence type="ECO:0000313" key="9">
    <source>
        <dbReference type="Proteomes" id="UP001152747"/>
    </source>
</evidence>
<dbReference type="AlphaFoldDB" id="A0A9P1N904"/>
<evidence type="ECO:0000256" key="7">
    <source>
        <dbReference type="SAM" id="Phobius"/>
    </source>
</evidence>
<dbReference type="GO" id="GO:0005886">
    <property type="term" value="C:plasma membrane"/>
    <property type="evidence" value="ECO:0007669"/>
    <property type="project" value="TreeGrafter"/>
</dbReference>
<dbReference type="SUPFAM" id="SSF103473">
    <property type="entry name" value="MFS general substrate transporter"/>
    <property type="match status" value="1"/>
</dbReference>
<reference evidence="8" key="1">
    <citation type="submission" date="2022-11" db="EMBL/GenBank/DDBJ databases">
        <authorList>
            <person name="Kikuchi T."/>
        </authorList>
    </citation>
    <scope>NUCLEOTIDE SEQUENCE</scope>
    <source>
        <strain evidence="8">PS1010</strain>
    </source>
</reference>
<keyword evidence="6 7" id="KW-0472">Membrane</keyword>
<feature type="transmembrane region" description="Helical" evidence="7">
    <location>
        <begin position="199"/>
        <end position="222"/>
    </location>
</feature>
<dbReference type="PRINTS" id="PR01130">
    <property type="entry name" value="DERENTRNSPRT"/>
</dbReference>
<keyword evidence="5 7" id="KW-1133">Transmembrane helix</keyword>
<evidence type="ECO:0000256" key="6">
    <source>
        <dbReference type="ARBA" id="ARBA00023136"/>
    </source>
</evidence>
<feature type="transmembrane region" description="Helical" evidence="7">
    <location>
        <begin position="170"/>
        <end position="193"/>
    </location>
</feature>
<evidence type="ECO:0000313" key="8">
    <source>
        <dbReference type="EMBL" id="CAI5454179.1"/>
    </source>
</evidence>
<dbReference type="PANTHER" id="PTHR10332">
    <property type="entry name" value="EQUILIBRATIVE NUCLEOSIDE TRANSPORTER"/>
    <property type="match status" value="1"/>
</dbReference>
<feature type="transmembrane region" description="Helical" evidence="7">
    <location>
        <begin position="370"/>
        <end position="391"/>
    </location>
</feature>
<accession>A0A9P1N904</accession>
<dbReference type="InterPro" id="IPR036259">
    <property type="entry name" value="MFS_trans_sf"/>
</dbReference>
<evidence type="ECO:0000256" key="3">
    <source>
        <dbReference type="ARBA" id="ARBA00022448"/>
    </source>
</evidence>
<keyword evidence="9" id="KW-1185">Reference proteome</keyword>
<evidence type="ECO:0000256" key="4">
    <source>
        <dbReference type="ARBA" id="ARBA00022692"/>
    </source>
</evidence>
<evidence type="ECO:0000256" key="2">
    <source>
        <dbReference type="ARBA" id="ARBA00007965"/>
    </source>
</evidence>
<dbReference type="PANTHER" id="PTHR10332:SF26">
    <property type="entry name" value="EQUILIBRATIVE NUCLEOSIDE TRANSPORTER 1"/>
    <property type="match status" value="1"/>
</dbReference>
<comment type="similarity">
    <text evidence="2">Belongs to the SLC29A/ENT transporter (TC 2.A.57) family.</text>
</comment>
<feature type="transmembrane region" description="Helical" evidence="7">
    <location>
        <begin position="333"/>
        <end position="350"/>
    </location>
</feature>
<sequence>MVSSTRLENYAVSDDGEEGPKDRGNVVFCLVMIVGFGVLMPWNMFITIAPDYFEKYWFKQNDTATWYSNEFMSALAIASQLPNALINIINLFLIIGGPLIYRVLAPVLFNLINVSAVLALVIFVNPTPEGMAWFFWTMLAIIMSINFSNGLYENSIFGVFADFPHKYTSALLIGNNVCGLLITILTLAITLIANNVPQLTAIIYFSISLAILVICGFALFLITKQDFYHYHHEKGIEVRKKADTHKPSLTILWTTFKGCYVQIFNIWFSFAVTLTMFPAMMSQIKPSGSGYLEKYLSNNDNIYTLITTYLVFNLFSTIGAILSSKFQKPGPKYLIYFVIARAFFIPLFFFCNYRSESREIPVYFKSSDIFVPAGILMSLSHGYLSSLAMGYTPKAVSSHLSRFAAQLSACTLMVGLLTGAIFSSLVGQIIKQ</sequence>
<feature type="transmembrane region" description="Helical" evidence="7">
    <location>
        <begin position="130"/>
        <end position="149"/>
    </location>
</feature>